<sequence length="66" mass="7581">MRVMRIEEVMKRTGLARASIYKYALNQTFPQQVQLGRGGAVGWLEQEINAWVQEQIDRSRGKTANT</sequence>
<dbReference type="SUPFAM" id="SSF46955">
    <property type="entry name" value="Putative DNA-binding domain"/>
    <property type="match status" value="1"/>
</dbReference>
<accession>A0A444A092</accession>
<evidence type="ECO:0000313" key="2">
    <source>
        <dbReference type="Proteomes" id="UP000288983"/>
    </source>
</evidence>
<comment type="caution">
    <text evidence="1">The sequence shown here is derived from an EMBL/GenBank/DDBJ whole genome shotgun (WGS) entry which is preliminary data.</text>
</comment>
<protein>
    <submittedName>
        <fullName evidence="1">Transcriptional regulator</fullName>
    </submittedName>
</protein>
<proteinExistence type="predicted"/>
<dbReference type="PANTHER" id="PTHR36154:SF1">
    <property type="entry name" value="DNA-BINDING TRANSCRIPTIONAL ACTIVATOR ALPA"/>
    <property type="match status" value="1"/>
</dbReference>
<dbReference type="PANTHER" id="PTHR36154">
    <property type="entry name" value="DNA-BINDING TRANSCRIPTIONAL ACTIVATOR ALPA"/>
    <property type="match status" value="1"/>
</dbReference>
<dbReference type="Gene3D" id="1.10.238.160">
    <property type="match status" value="1"/>
</dbReference>
<organism evidence="1 2">
    <name type="scientific">Pseudomonas alkylphenolica</name>
    <dbReference type="NCBI Taxonomy" id="237609"/>
    <lineage>
        <taxon>Bacteria</taxon>
        <taxon>Pseudomonadati</taxon>
        <taxon>Pseudomonadota</taxon>
        <taxon>Gammaproteobacteria</taxon>
        <taxon>Pseudomonadales</taxon>
        <taxon>Pseudomonadaceae</taxon>
        <taxon>Pseudomonas</taxon>
    </lineage>
</organism>
<dbReference type="AlphaFoldDB" id="A0A444A092"/>
<name>A0A444A092_9PSED</name>
<evidence type="ECO:0000313" key="1">
    <source>
        <dbReference type="EMBL" id="RWU27036.1"/>
    </source>
</evidence>
<dbReference type="InterPro" id="IPR052931">
    <property type="entry name" value="Prophage_regulatory_activator"/>
</dbReference>
<dbReference type="EMBL" id="QJRG01000033">
    <property type="protein sequence ID" value="RWU27036.1"/>
    <property type="molecule type" value="Genomic_DNA"/>
</dbReference>
<gene>
    <name evidence="1" type="ORF">DM813_02640</name>
</gene>
<dbReference type="Pfam" id="PF05930">
    <property type="entry name" value="Phage_AlpA"/>
    <property type="match status" value="1"/>
</dbReference>
<dbReference type="InterPro" id="IPR010260">
    <property type="entry name" value="AlpA"/>
</dbReference>
<dbReference type="Proteomes" id="UP000288983">
    <property type="component" value="Unassembled WGS sequence"/>
</dbReference>
<dbReference type="InterPro" id="IPR009061">
    <property type="entry name" value="DNA-bd_dom_put_sf"/>
</dbReference>
<dbReference type="OrthoDB" id="8455288at2"/>
<reference evidence="1 2" key="1">
    <citation type="submission" date="2018-06" db="EMBL/GenBank/DDBJ databases">
        <title>Bacteria isolated from soil of Wuhan.</title>
        <authorList>
            <person name="Wei X."/>
            <person name="Chunhua H."/>
        </authorList>
    </citation>
    <scope>NUCLEOTIDE SEQUENCE [LARGE SCALE GENOMIC DNA]</scope>
    <source>
        <strain evidence="2">xwS2</strain>
    </source>
</reference>